<proteinExistence type="predicted"/>
<dbReference type="InterPro" id="IPR007525">
    <property type="entry name" value="FrhB_FdhB_C"/>
</dbReference>
<evidence type="ECO:0008006" key="5">
    <source>
        <dbReference type="Google" id="ProtNLM"/>
    </source>
</evidence>
<dbReference type="RefSeq" id="WP_124978418.1">
    <property type="nucleotide sequence ID" value="NZ_BDQK01000003.1"/>
</dbReference>
<dbReference type="PANTHER" id="PTHR31332:SF0">
    <property type="entry name" value="7-HYDROXYMETHYL CHLOROPHYLL A REDUCTASE, CHLOROPLASTIC"/>
    <property type="match status" value="1"/>
</dbReference>
<dbReference type="InterPro" id="IPR007516">
    <property type="entry name" value="Co_F420_Hydgase/DH_bsu_N"/>
</dbReference>
<feature type="domain" description="Coenzyme F420 hydrogenase/dehydrogenase beta subunit N-terminal" evidence="1">
    <location>
        <begin position="78"/>
        <end position="154"/>
    </location>
</feature>
<evidence type="ECO:0000259" key="2">
    <source>
        <dbReference type="Pfam" id="PF04432"/>
    </source>
</evidence>
<evidence type="ECO:0000313" key="3">
    <source>
        <dbReference type="EMBL" id="GBF79649.1"/>
    </source>
</evidence>
<keyword evidence="4" id="KW-1185">Reference proteome</keyword>
<accession>A0A401IEL4</accession>
<gene>
    <name evidence="3" type="ORF">AsFPU1_1047</name>
</gene>
<name>A0A401IEL4_APHSA</name>
<protein>
    <recommendedName>
        <fullName evidence="5">Coenzyme F420 hydrogenase/dehydrogenase beta subunit domain protein</fullName>
    </recommendedName>
</protein>
<dbReference type="GO" id="GO:0052592">
    <property type="term" value="F:oxidoreductase activity, acting on CH or CH2 groups, with an iron-sulfur protein as acceptor"/>
    <property type="evidence" value="ECO:0007669"/>
    <property type="project" value="TreeGrafter"/>
</dbReference>
<dbReference type="Pfam" id="PF04432">
    <property type="entry name" value="FrhB_FdhB_C"/>
    <property type="match status" value="1"/>
</dbReference>
<dbReference type="AlphaFoldDB" id="A0A401IEL4"/>
<dbReference type="PANTHER" id="PTHR31332">
    <property type="entry name" value="7-HYDROXYMETHYL CHLOROPHYLL A REDUCTASE, CHLOROPLASTIC"/>
    <property type="match status" value="1"/>
</dbReference>
<dbReference type="EMBL" id="BDQK01000003">
    <property type="protein sequence ID" value="GBF79649.1"/>
    <property type="molecule type" value="Genomic_DNA"/>
</dbReference>
<evidence type="ECO:0000313" key="4">
    <source>
        <dbReference type="Proteomes" id="UP000287247"/>
    </source>
</evidence>
<dbReference type="InterPro" id="IPR045220">
    <property type="entry name" value="FRHB/FDHB/HCAR-like"/>
</dbReference>
<evidence type="ECO:0000259" key="1">
    <source>
        <dbReference type="Pfam" id="PF04422"/>
    </source>
</evidence>
<dbReference type="OrthoDB" id="593768at2"/>
<dbReference type="Pfam" id="PF04422">
    <property type="entry name" value="FrhB_FdhB_N"/>
    <property type="match status" value="1"/>
</dbReference>
<reference evidence="4" key="1">
    <citation type="submission" date="2017-05" db="EMBL/GenBank/DDBJ databases">
        <title>Physiological properties and genetic analysis related to exopolysaccharide production of fresh-water unicellular cyanobacterium Aphanothece sacrum, Suizenji Nori, that has been cultured as a food source in Japan.</title>
        <authorList>
            <person name="Kanesaki Y."/>
            <person name="Yoshikawa S."/>
            <person name="Ohki K."/>
        </authorList>
    </citation>
    <scope>NUCLEOTIDE SEQUENCE [LARGE SCALE GENOMIC DNA]</scope>
    <source>
        <strain evidence="4">FPU1</strain>
    </source>
</reference>
<sequence length="398" mass="45017">MSSIAPHTKAKALKPGSRRPAKELCSECGLCDTYYIHYVKEACAFLNQQIKELEEIAHGYSRNLDNEDDWYFGVHQEMMAAKKKEPIEGAQWTGIVSSIACKMLTDGLVEGVVCVQNTKEDRFQPMPIIAKNPEEVLAARVNKPTLSPNLSILEQIEQSGMKRLLVIGVGCQIQALRAVEKELGLEKLYVLGTPCVDNVTREGLQKFLDTTSKSPDTVVHYEFMQDFRVHFKHEDGSTELVPFFGLKTNQLKDVFAPSCMSCFDYVNSLADLVVGYMGAEFGWQWLVVRNDTGREMLELVQEQIDTKPVISKGDRKQAVQQSIPAYDQGVTLPMWAAKLMGVVIEKIGPKGLEYARFSIDSHFTRNYLYVKRNHPEKLDDHVPEYAKKIVSQYQLPEK</sequence>
<comment type="caution">
    <text evidence="3">The sequence shown here is derived from an EMBL/GenBank/DDBJ whole genome shotgun (WGS) entry which is preliminary data.</text>
</comment>
<dbReference type="Proteomes" id="UP000287247">
    <property type="component" value="Unassembled WGS sequence"/>
</dbReference>
<organism evidence="3 4">
    <name type="scientific">Aphanothece sacrum FPU1</name>
    <dbReference type="NCBI Taxonomy" id="1920663"/>
    <lineage>
        <taxon>Bacteria</taxon>
        <taxon>Bacillati</taxon>
        <taxon>Cyanobacteriota</taxon>
        <taxon>Cyanophyceae</taxon>
        <taxon>Oscillatoriophycideae</taxon>
        <taxon>Chroococcales</taxon>
        <taxon>Aphanothecaceae</taxon>
        <taxon>Aphanothece</taxon>
    </lineage>
</organism>
<feature type="domain" description="Coenzyme F420 hydrogenase/dehydrogenase beta subunit C-terminal" evidence="2">
    <location>
        <begin position="162"/>
        <end position="309"/>
    </location>
</feature>